<evidence type="ECO:0000313" key="2">
    <source>
        <dbReference type="Proteomes" id="UP000066042"/>
    </source>
</evidence>
<dbReference type="Pfam" id="PF03192">
    <property type="entry name" value="DUF257"/>
    <property type="match status" value="1"/>
</dbReference>
<proteinExistence type="predicted"/>
<evidence type="ECO:0000313" key="1">
    <source>
        <dbReference type="EMBL" id="ALM75988.1"/>
    </source>
</evidence>
<organism evidence="1 2">
    <name type="scientific">Thermococcus barophilus</name>
    <dbReference type="NCBI Taxonomy" id="55802"/>
    <lineage>
        <taxon>Archaea</taxon>
        <taxon>Methanobacteriati</taxon>
        <taxon>Methanobacteriota</taxon>
        <taxon>Thermococci</taxon>
        <taxon>Thermococcales</taxon>
        <taxon>Thermococcaceae</taxon>
        <taxon>Thermococcus</taxon>
    </lineage>
</organism>
<protein>
    <recommendedName>
        <fullName evidence="3">KaiC-like domain-containing protein</fullName>
    </recommendedName>
</protein>
<dbReference type="InterPro" id="IPR005489">
    <property type="entry name" value="DUF257"/>
</dbReference>
<sequence length="220" mass="25365">MNLMETVQEINIRDVLKFFVPRSSGIVFYDSRVHPGLILFRFLKALLSGGFSVLLLDYFDTLSLMKYQAEILDSEIPEELKVVKIGGEIEVGEILKRMSPSRTYQIDLRKVCETINSVVASEEKGVFVIPVGIEKYLALLELHERIRAALFLTKCVTLSHENMRKVWFVNKEVWHELRPFVPGFVEESMLFIAEIIGQKRVRIKKTIYPELLGVDVVFDL</sequence>
<dbReference type="AlphaFoldDB" id="A0A0S1XDV7"/>
<dbReference type="PATRIC" id="fig|55802.8.peg.2068"/>
<dbReference type="Proteomes" id="UP000066042">
    <property type="component" value="Chromosome"/>
</dbReference>
<accession>A0A0S1XDV7</accession>
<gene>
    <name evidence="1" type="ORF">TBCH5v1_2086</name>
</gene>
<dbReference type="Gene3D" id="3.40.50.11570">
    <property type="entry name" value="Protein of unknown function DUF257"/>
    <property type="match status" value="1"/>
</dbReference>
<dbReference type="STRING" id="55802.TBCH5v1_2086"/>
<reference evidence="1 2" key="1">
    <citation type="journal article" date="2016" name="Genome Announc.">
        <title>Complete genome sequence of the hyperthermophilic and piezophilic archaeon Thermococcus barophilus Ch5, capable of growth at the expense of hydrogenogenesis from carbon monoxide and formate.</title>
        <authorList>
            <person name="Oger P."/>
            <person name="Sokolova T.G."/>
            <person name="Kozhevnikova D.A."/>
            <person name="Taranov E.A."/>
            <person name="Vannier P."/>
            <person name="Lee H.S."/>
            <person name="Kwon K.K."/>
            <person name="Kang S.G."/>
            <person name="Lee J.H."/>
            <person name="Bonch-Osmolovskaya E.A."/>
            <person name="Lebedinsky A.V."/>
        </authorList>
    </citation>
    <scope>NUCLEOTIDE SEQUENCE [LARGE SCALE GENOMIC DNA]</scope>
    <source>
        <strain evidence="2">Ch5</strain>
    </source>
</reference>
<dbReference type="EMBL" id="CP013050">
    <property type="protein sequence ID" value="ALM75988.1"/>
    <property type="molecule type" value="Genomic_DNA"/>
</dbReference>
<name>A0A0S1XDV7_THEBA</name>
<evidence type="ECO:0008006" key="3">
    <source>
        <dbReference type="Google" id="ProtNLM"/>
    </source>
</evidence>